<dbReference type="GO" id="GO:0008832">
    <property type="term" value="F:dGTPase activity"/>
    <property type="evidence" value="ECO:0007669"/>
    <property type="project" value="TreeGrafter"/>
</dbReference>
<dbReference type="NCBIfam" id="NF002326">
    <property type="entry name" value="PRK01286.1-1"/>
    <property type="match status" value="1"/>
</dbReference>
<dbReference type="PANTHER" id="PTHR11373:SF43">
    <property type="entry name" value="DEOXYGUANOSINETRIPHOSPHATE TRIPHOSPHOHYDROLASE-LIKE PROTEIN"/>
    <property type="match status" value="1"/>
</dbReference>
<name>A0A4R3LQV8_9HYPH</name>
<evidence type="ECO:0000256" key="2">
    <source>
        <dbReference type="HAMAP-Rule" id="MF_01212"/>
    </source>
</evidence>
<dbReference type="RefSeq" id="WP_132033273.1">
    <property type="nucleotide sequence ID" value="NZ_SMAI01000011.1"/>
</dbReference>
<dbReference type="InterPro" id="IPR050135">
    <property type="entry name" value="dGTPase-like"/>
</dbReference>
<dbReference type="HAMAP" id="MF_01212">
    <property type="entry name" value="dGTPase_type2"/>
    <property type="match status" value="1"/>
</dbReference>
<dbReference type="OrthoDB" id="9803619at2"/>
<dbReference type="Pfam" id="PF01966">
    <property type="entry name" value="HD"/>
    <property type="match status" value="1"/>
</dbReference>
<dbReference type="InterPro" id="IPR006261">
    <property type="entry name" value="dGTPase"/>
</dbReference>
<dbReference type="Proteomes" id="UP000294664">
    <property type="component" value="Unassembled WGS sequence"/>
</dbReference>
<dbReference type="PANTHER" id="PTHR11373">
    <property type="entry name" value="DEOXYNUCLEOSIDE TRIPHOSPHATE TRIPHOSPHOHYDROLASE"/>
    <property type="match status" value="1"/>
</dbReference>
<dbReference type="InterPro" id="IPR026875">
    <property type="entry name" value="PHydrolase_assoc_dom"/>
</dbReference>
<dbReference type="GO" id="GO:0006203">
    <property type="term" value="P:dGTP catabolic process"/>
    <property type="evidence" value="ECO:0007669"/>
    <property type="project" value="TreeGrafter"/>
</dbReference>
<dbReference type="EMBL" id="SMAI01000011">
    <property type="protein sequence ID" value="TCT02852.1"/>
    <property type="molecule type" value="Genomic_DNA"/>
</dbReference>
<comment type="caution">
    <text evidence="5">The sequence shown here is derived from an EMBL/GenBank/DDBJ whole genome shotgun (WGS) entry which is preliminary data.</text>
</comment>
<evidence type="ECO:0000259" key="4">
    <source>
        <dbReference type="PROSITE" id="PS51831"/>
    </source>
</evidence>
<dbReference type="NCBIfam" id="NF002328">
    <property type="entry name" value="PRK01286.1-3"/>
    <property type="match status" value="1"/>
</dbReference>
<dbReference type="InterPro" id="IPR006674">
    <property type="entry name" value="HD_domain"/>
</dbReference>
<dbReference type="SMART" id="SM00471">
    <property type="entry name" value="HDc"/>
    <property type="match status" value="1"/>
</dbReference>
<dbReference type="PROSITE" id="PS51831">
    <property type="entry name" value="HD"/>
    <property type="match status" value="1"/>
</dbReference>
<dbReference type="Pfam" id="PF13286">
    <property type="entry name" value="HD_assoc"/>
    <property type="match status" value="1"/>
</dbReference>
<evidence type="ECO:0000256" key="3">
    <source>
        <dbReference type="SAM" id="MobiDB-lite"/>
    </source>
</evidence>
<sequence>MAVAGGRPRVPWASDPFKTRGRKFPEPDDSRNPFRRDCDRIIHSTAFRRLKYKTQVFVFHEGDHFRTRLSHTLEVAQVARSVARALGLDEDLAEALALAHDLGHPPFAHAGERALDACLAAHGGFDHNAQSLRVVTRLERRYAAFDGLNLTWETLEGIAKHNGPLTDAAGRGIGRYAGGLPHAVVVHSAAQDLELSRFAGPEAQVAAVSDDVAYDVHDLDDGLRAGFFALEDIAGLPLVGEALVEVEARYPGLERARVATEVMRRVITRLIEDVVRETDRQAQAAGVGSADAVRCLGRPVVGFSPEMQRAEAQIKAFLFARMYRHARVQRVMDEAQSVVRDLFGHFLAQPDDMPEGWRMGLDASDRTQRARRVADYIAGMTDRYALDQHARFFDTTPDLR</sequence>
<dbReference type="AlphaFoldDB" id="A0A4R3LQV8"/>
<dbReference type="NCBIfam" id="TIGR01353">
    <property type="entry name" value="dGTP_triPase"/>
    <property type="match status" value="1"/>
</dbReference>
<dbReference type="InterPro" id="IPR003607">
    <property type="entry name" value="HD/PDEase_dom"/>
</dbReference>
<dbReference type="CDD" id="cd00077">
    <property type="entry name" value="HDc"/>
    <property type="match status" value="1"/>
</dbReference>
<proteinExistence type="inferred from homology"/>
<evidence type="ECO:0000256" key="1">
    <source>
        <dbReference type="ARBA" id="ARBA00022801"/>
    </source>
</evidence>
<feature type="region of interest" description="Disordered" evidence="3">
    <location>
        <begin position="1"/>
        <end position="31"/>
    </location>
</feature>
<reference evidence="5 6" key="1">
    <citation type="submission" date="2019-03" db="EMBL/GenBank/DDBJ databases">
        <title>Genomic Encyclopedia of Type Strains, Phase IV (KMG-IV): sequencing the most valuable type-strain genomes for metagenomic binning, comparative biology and taxonomic classification.</title>
        <authorList>
            <person name="Goeker M."/>
        </authorList>
    </citation>
    <scope>NUCLEOTIDE SEQUENCE [LARGE SCALE GENOMIC DNA]</scope>
    <source>
        <strain evidence="5 6">DSM 9035</strain>
    </source>
</reference>
<feature type="domain" description="HD" evidence="4">
    <location>
        <begin position="68"/>
        <end position="215"/>
    </location>
</feature>
<dbReference type="Gene3D" id="1.10.3210.10">
    <property type="entry name" value="Hypothetical protein af1432"/>
    <property type="match status" value="1"/>
</dbReference>
<protein>
    <recommendedName>
        <fullName evidence="2">Deoxyguanosinetriphosphate triphosphohydrolase-like protein</fullName>
    </recommendedName>
</protein>
<keyword evidence="1 2" id="KW-0378">Hydrolase</keyword>
<evidence type="ECO:0000313" key="6">
    <source>
        <dbReference type="Proteomes" id="UP000294664"/>
    </source>
</evidence>
<organism evidence="5 6">
    <name type="scientific">Aquabacter spiritensis</name>
    <dbReference type="NCBI Taxonomy" id="933073"/>
    <lineage>
        <taxon>Bacteria</taxon>
        <taxon>Pseudomonadati</taxon>
        <taxon>Pseudomonadota</taxon>
        <taxon>Alphaproteobacteria</taxon>
        <taxon>Hyphomicrobiales</taxon>
        <taxon>Xanthobacteraceae</taxon>
        <taxon>Aquabacter</taxon>
    </lineage>
</organism>
<dbReference type="InterPro" id="IPR023023">
    <property type="entry name" value="dNTPase_2"/>
</dbReference>
<comment type="similarity">
    <text evidence="2">Belongs to the dGTPase family. Type 2 subfamily.</text>
</comment>
<keyword evidence="6" id="KW-1185">Reference proteome</keyword>
<evidence type="ECO:0000313" key="5">
    <source>
        <dbReference type="EMBL" id="TCT02852.1"/>
    </source>
</evidence>
<dbReference type="SUPFAM" id="SSF109604">
    <property type="entry name" value="HD-domain/PDEase-like"/>
    <property type="match status" value="1"/>
</dbReference>
<accession>A0A4R3LQV8</accession>
<gene>
    <name evidence="5" type="ORF">EDC64_11124</name>
</gene>